<dbReference type="PANTHER" id="PTHR48100">
    <property type="entry name" value="BROAD-SPECIFICITY PHOSPHATASE YOR283W-RELATED"/>
    <property type="match status" value="1"/>
</dbReference>
<dbReference type="InterPro" id="IPR029033">
    <property type="entry name" value="His_PPase_superfam"/>
</dbReference>
<sequence>MSPTVILIRHGQALHNINQEWEIPDPELSELGQQQCRTLEQHLRQHLPLADKVERIITSPMRRTLETTTLGLDWLIKRGIPVEASALWQENSNKPCDSGSPLSSVTHDFPSFDYSHVDPLWPSKTGPFAFTRTATVSRGQSCLHDLYTSKEKVIAVVSHAGFLRCAVSLCKYSNADYRIFDFKESDGEGDLELVEVIFLVSRLRKLRSSWVDRLMGRLLRRFLGRSRKYMVEQG</sequence>
<dbReference type="HOGENOM" id="CLU_039184_1_2_1"/>
<dbReference type="AlphaFoldDB" id="A0A074Y050"/>
<accession>A0A074Y050</accession>
<dbReference type="InterPro" id="IPR001345">
    <property type="entry name" value="PG/BPGM_mutase_AS"/>
</dbReference>
<gene>
    <name evidence="1" type="ORF">AUEXF2481DRAFT_510828</name>
</gene>
<dbReference type="Gene3D" id="3.40.50.1240">
    <property type="entry name" value="Phosphoglycerate mutase-like"/>
    <property type="match status" value="1"/>
</dbReference>
<dbReference type="InterPro" id="IPR013078">
    <property type="entry name" value="His_Pase_superF_clade-1"/>
</dbReference>
<dbReference type="PROSITE" id="PS00175">
    <property type="entry name" value="PG_MUTASE"/>
    <property type="match status" value="1"/>
</dbReference>
<proteinExistence type="predicted"/>
<dbReference type="OMA" id="NSAKPCD"/>
<dbReference type="EMBL" id="KL584781">
    <property type="protein sequence ID" value="KEQ91143.1"/>
    <property type="molecule type" value="Genomic_DNA"/>
</dbReference>
<evidence type="ECO:0000313" key="1">
    <source>
        <dbReference type="EMBL" id="KEQ91143.1"/>
    </source>
</evidence>
<name>A0A074Y050_AURSE</name>
<dbReference type="CDD" id="cd07067">
    <property type="entry name" value="HP_PGM_like"/>
    <property type="match status" value="1"/>
</dbReference>
<dbReference type="OrthoDB" id="496981at2759"/>
<dbReference type="InParanoid" id="A0A074Y050"/>
<keyword evidence="2" id="KW-1185">Reference proteome</keyword>
<dbReference type="GeneID" id="25368718"/>
<dbReference type="GO" id="GO:0005737">
    <property type="term" value="C:cytoplasm"/>
    <property type="evidence" value="ECO:0007669"/>
    <property type="project" value="TreeGrafter"/>
</dbReference>
<dbReference type="Pfam" id="PF00300">
    <property type="entry name" value="His_Phos_1"/>
    <property type="match status" value="1"/>
</dbReference>
<dbReference type="GO" id="GO:0016791">
    <property type="term" value="F:phosphatase activity"/>
    <property type="evidence" value="ECO:0007669"/>
    <property type="project" value="TreeGrafter"/>
</dbReference>
<dbReference type="SUPFAM" id="SSF53254">
    <property type="entry name" value="Phosphoglycerate mutase-like"/>
    <property type="match status" value="1"/>
</dbReference>
<dbReference type="InterPro" id="IPR050275">
    <property type="entry name" value="PGM_Phosphatase"/>
</dbReference>
<dbReference type="RefSeq" id="XP_013339693.1">
    <property type="nucleotide sequence ID" value="XM_013484239.1"/>
</dbReference>
<dbReference type="PANTHER" id="PTHR48100:SF24">
    <property type="entry name" value="PHOSPHOGLYCERATE MUTASE"/>
    <property type="match status" value="1"/>
</dbReference>
<evidence type="ECO:0000313" key="2">
    <source>
        <dbReference type="Proteomes" id="UP000030641"/>
    </source>
</evidence>
<dbReference type="SMART" id="SM00855">
    <property type="entry name" value="PGAM"/>
    <property type="match status" value="1"/>
</dbReference>
<dbReference type="Proteomes" id="UP000030641">
    <property type="component" value="Unassembled WGS sequence"/>
</dbReference>
<reference evidence="1 2" key="1">
    <citation type="journal article" date="2014" name="BMC Genomics">
        <title>Genome sequencing of four Aureobasidium pullulans varieties: biotechnological potential, stress tolerance, and description of new species.</title>
        <authorList>
            <person name="Gostin Ar C."/>
            <person name="Ohm R.A."/>
            <person name="Kogej T."/>
            <person name="Sonjak S."/>
            <person name="Turk M."/>
            <person name="Zajc J."/>
            <person name="Zalar P."/>
            <person name="Grube M."/>
            <person name="Sun H."/>
            <person name="Han J."/>
            <person name="Sharma A."/>
            <person name="Chiniquy J."/>
            <person name="Ngan C.Y."/>
            <person name="Lipzen A."/>
            <person name="Barry K."/>
            <person name="Grigoriev I.V."/>
            <person name="Gunde-Cimerman N."/>
        </authorList>
    </citation>
    <scope>NUCLEOTIDE SEQUENCE [LARGE SCALE GENOMIC DNA]</scope>
    <source>
        <strain evidence="1 2">EXF-2481</strain>
    </source>
</reference>
<protein>
    <recommendedName>
        <fullName evidence="3">Phosphoglycerate mutase-like protein</fullName>
    </recommendedName>
</protein>
<organism evidence="1 2">
    <name type="scientific">Aureobasidium subglaciale (strain EXF-2481)</name>
    <name type="common">Aureobasidium pullulans var. subglaciale</name>
    <dbReference type="NCBI Taxonomy" id="1043005"/>
    <lineage>
        <taxon>Eukaryota</taxon>
        <taxon>Fungi</taxon>
        <taxon>Dikarya</taxon>
        <taxon>Ascomycota</taxon>
        <taxon>Pezizomycotina</taxon>
        <taxon>Dothideomycetes</taxon>
        <taxon>Dothideomycetidae</taxon>
        <taxon>Dothideales</taxon>
        <taxon>Saccotheciaceae</taxon>
        <taxon>Aureobasidium</taxon>
    </lineage>
</organism>
<evidence type="ECO:0008006" key="3">
    <source>
        <dbReference type="Google" id="ProtNLM"/>
    </source>
</evidence>